<proteinExistence type="predicted"/>
<accession>A0A8H7TF10</accession>
<evidence type="ECO:0000256" key="1">
    <source>
        <dbReference type="SAM" id="SignalP"/>
    </source>
</evidence>
<feature type="domain" description="Glycoside hydrolase 131 catalytic N-terminal" evidence="2">
    <location>
        <begin position="26"/>
        <end position="95"/>
    </location>
</feature>
<gene>
    <name evidence="3" type="ORF">IFR04_008886</name>
</gene>
<sequence length="102" mass="10832">MAILTIGLIAVLTAAIIRVSDAAPSPNTIQVFYSTAYDKLKAATKALPNDNTGGGQYQVGVLKKLTETVSVVFDGYQEGNIDEGQIYGGVFIENSCNECLSR</sequence>
<protein>
    <recommendedName>
        <fullName evidence="2">Glycoside hydrolase 131 catalytic N-terminal domain-containing protein</fullName>
    </recommendedName>
</protein>
<dbReference type="Pfam" id="PF18271">
    <property type="entry name" value="GH131_N"/>
    <property type="match status" value="1"/>
</dbReference>
<evidence type="ECO:0000313" key="4">
    <source>
        <dbReference type="Proteomes" id="UP000664132"/>
    </source>
</evidence>
<comment type="caution">
    <text evidence="3">The sequence shown here is derived from an EMBL/GenBank/DDBJ whole genome shotgun (WGS) entry which is preliminary data.</text>
</comment>
<dbReference type="Gene3D" id="2.60.120.1160">
    <property type="match status" value="1"/>
</dbReference>
<organism evidence="3 4">
    <name type="scientific">Cadophora malorum</name>
    <dbReference type="NCBI Taxonomy" id="108018"/>
    <lineage>
        <taxon>Eukaryota</taxon>
        <taxon>Fungi</taxon>
        <taxon>Dikarya</taxon>
        <taxon>Ascomycota</taxon>
        <taxon>Pezizomycotina</taxon>
        <taxon>Leotiomycetes</taxon>
        <taxon>Helotiales</taxon>
        <taxon>Ploettnerulaceae</taxon>
        <taxon>Cadophora</taxon>
    </lineage>
</organism>
<evidence type="ECO:0000313" key="3">
    <source>
        <dbReference type="EMBL" id="KAG4417992.1"/>
    </source>
</evidence>
<dbReference type="OrthoDB" id="5283326at2759"/>
<feature type="signal peptide" evidence="1">
    <location>
        <begin position="1"/>
        <end position="22"/>
    </location>
</feature>
<reference evidence="3" key="1">
    <citation type="submission" date="2021-02" db="EMBL/GenBank/DDBJ databases">
        <title>Genome sequence Cadophora malorum strain M34.</title>
        <authorList>
            <person name="Stefanovic E."/>
            <person name="Vu D."/>
            <person name="Scully C."/>
            <person name="Dijksterhuis J."/>
            <person name="Roader J."/>
            <person name="Houbraken J."/>
        </authorList>
    </citation>
    <scope>NUCLEOTIDE SEQUENCE</scope>
    <source>
        <strain evidence="3">M34</strain>
    </source>
</reference>
<feature type="chain" id="PRO_5034080850" description="Glycoside hydrolase 131 catalytic N-terminal domain-containing protein" evidence="1">
    <location>
        <begin position="23"/>
        <end position="102"/>
    </location>
</feature>
<dbReference type="AlphaFoldDB" id="A0A8H7TF10"/>
<dbReference type="Proteomes" id="UP000664132">
    <property type="component" value="Unassembled WGS sequence"/>
</dbReference>
<dbReference type="EMBL" id="JAFJYH010000140">
    <property type="protein sequence ID" value="KAG4417992.1"/>
    <property type="molecule type" value="Genomic_DNA"/>
</dbReference>
<dbReference type="PANTHER" id="PTHR34612:SF4">
    <property type="entry name" value="GLYCOSIDE HYDROLASE 131 CATALYTIC N-TERMINAL DOMAIN-CONTAINING PROTEIN"/>
    <property type="match status" value="1"/>
</dbReference>
<dbReference type="InterPro" id="IPR041524">
    <property type="entry name" value="GH131_N"/>
</dbReference>
<dbReference type="PANTHER" id="PTHR34612">
    <property type="entry name" value="GH131_N DOMAIN-CONTAINING PROTEIN"/>
    <property type="match status" value="1"/>
</dbReference>
<keyword evidence="1" id="KW-0732">Signal</keyword>
<evidence type="ECO:0000259" key="2">
    <source>
        <dbReference type="Pfam" id="PF18271"/>
    </source>
</evidence>
<keyword evidence="4" id="KW-1185">Reference proteome</keyword>
<name>A0A8H7TF10_9HELO</name>